<dbReference type="InterPro" id="IPR006186">
    <property type="entry name" value="Ser/Thr-sp_prot-phosphatase"/>
</dbReference>
<dbReference type="Pfam" id="PF00149">
    <property type="entry name" value="Metallophos"/>
    <property type="match status" value="1"/>
</dbReference>
<evidence type="ECO:0000256" key="4">
    <source>
        <dbReference type="SAM" id="MobiDB-lite"/>
    </source>
</evidence>
<feature type="transmembrane region" description="Helical" evidence="5">
    <location>
        <begin position="15"/>
        <end position="34"/>
    </location>
</feature>
<dbReference type="PRINTS" id="PR00114">
    <property type="entry name" value="STPHPHTASE"/>
</dbReference>
<keyword evidence="3" id="KW-0464">Manganese</keyword>
<dbReference type="PANTHER" id="PTHR45668">
    <property type="entry name" value="SERINE/THREONINE-PROTEIN PHOSPHATASE 5-RELATED"/>
    <property type="match status" value="1"/>
</dbReference>
<dbReference type="GO" id="GO:0046872">
    <property type="term" value="F:metal ion binding"/>
    <property type="evidence" value="ECO:0007669"/>
    <property type="project" value="UniProtKB-KW"/>
</dbReference>
<keyword evidence="8" id="KW-1185">Reference proteome</keyword>
<dbReference type="InterPro" id="IPR004843">
    <property type="entry name" value="Calcineurin-like_PHP"/>
</dbReference>
<keyword evidence="5" id="KW-0812">Transmembrane</keyword>
<evidence type="ECO:0000313" key="7">
    <source>
        <dbReference type="EMBL" id="KAK3262465.1"/>
    </source>
</evidence>
<protein>
    <recommendedName>
        <fullName evidence="6">Serine/threonine specific protein phosphatases domain-containing protein</fullName>
    </recommendedName>
</protein>
<evidence type="ECO:0000256" key="5">
    <source>
        <dbReference type="SAM" id="Phobius"/>
    </source>
</evidence>
<organism evidence="7 8">
    <name type="scientific">Cymbomonas tetramitiformis</name>
    <dbReference type="NCBI Taxonomy" id="36881"/>
    <lineage>
        <taxon>Eukaryota</taxon>
        <taxon>Viridiplantae</taxon>
        <taxon>Chlorophyta</taxon>
        <taxon>Pyramimonadophyceae</taxon>
        <taxon>Pyramimonadales</taxon>
        <taxon>Pyramimonadaceae</taxon>
        <taxon>Cymbomonas</taxon>
    </lineage>
</organism>
<feature type="domain" description="Serine/threonine specific protein phosphatases" evidence="6">
    <location>
        <begin position="1"/>
        <end position="208"/>
    </location>
</feature>
<gene>
    <name evidence="7" type="ORF">CYMTET_28683</name>
</gene>
<feature type="compositionally biased region" description="Basic residues" evidence="4">
    <location>
        <begin position="36"/>
        <end position="47"/>
    </location>
</feature>
<dbReference type="Proteomes" id="UP001190700">
    <property type="component" value="Unassembled WGS sequence"/>
</dbReference>
<name>A0AAE0FMM7_9CHLO</name>
<evidence type="ECO:0000256" key="2">
    <source>
        <dbReference type="ARBA" id="ARBA00022723"/>
    </source>
</evidence>
<comment type="cofactor">
    <cofactor evidence="1">
        <name>Mn(2+)</name>
        <dbReference type="ChEBI" id="CHEBI:29035"/>
    </cofactor>
</comment>
<dbReference type="GO" id="GO:0016787">
    <property type="term" value="F:hydrolase activity"/>
    <property type="evidence" value="ECO:0007669"/>
    <property type="project" value="InterPro"/>
</dbReference>
<dbReference type="PANTHER" id="PTHR45668:SF9">
    <property type="entry name" value="SERINE_THREONINE-PROTEIN PHOSPHATASE 7"/>
    <property type="match status" value="1"/>
</dbReference>
<keyword evidence="2" id="KW-0479">Metal-binding</keyword>
<keyword evidence="5" id="KW-1133">Transmembrane helix</keyword>
<dbReference type="SMART" id="SM00156">
    <property type="entry name" value="PP2Ac"/>
    <property type="match status" value="1"/>
</dbReference>
<feature type="region of interest" description="Disordered" evidence="4">
    <location>
        <begin position="36"/>
        <end position="78"/>
    </location>
</feature>
<evidence type="ECO:0000313" key="8">
    <source>
        <dbReference type="Proteomes" id="UP001190700"/>
    </source>
</evidence>
<evidence type="ECO:0000256" key="3">
    <source>
        <dbReference type="ARBA" id="ARBA00023211"/>
    </source>
</evidence>
<accession>A0AAE0FMM7</accession>
<dbReference type="InterPro" id="IPR051134">
    <property type="entry name" value="PPP_phosphatase"/>
</dbReference>
<evidence type="ECO:0000256" key="1">
    <source>
        <dbReference type="ARBA" id="ARBA00001936"/>
    </source>
</evidence>
<dbReference type="EMBL" id="LGRX02016170">
    <property type="protein sequence ID" value="KAK3262465.1"/>
    <property type="molecule type" value="Genomic_DNA"/>
</dbReference>
<comment type="caution">
    <text evidence="7">The sequence shown here is derived from an EMBL/GenBank/DDBJ whole genome shotgun (WGS) entry which is preliminary data.</text>
</comment>
<dbReference type="InterPro" id="IPR029052">
    <property type="entry name" value="Metallo-depent_PP-like"/>
</dbReference>
<proteinExistence type="predicted"/>
<keyword evidence="5" id="KW-0472">Membrane</keyword>
<dbReference type="Gene3D" id="3.60.21.10">
    <property type="match status" value="1"/>
</dbReference>
<reference evidence="7 8" key="1">
    <citation type="journal article" date="2015" name="Genome Biol. Evol.">
        <title>Comparative Genomics of a Bacterivorous Green Alga Reveals Evolutionary Causalities and Consequences of Phago-Mixotrophic Mode of Nutrition.</title>
        <authorList>
            <person name="Burns J.A."/>
            <person name="Paasch A."/>
            <person name="Narechania A."/>
            <person name="Kim E."/>
        </authorList>
    </citation>
    <scope>NUCLEOTIDE SEQUENCE [LARGE SCALE GENOMIC DNA]</scope>
    <source>
        <strain evidence="7 8">PLY_AMNH</strain>
    </source>
</reference>
<sequence>MTDATSDAEVVPLQLLPLAAVVNRATLVLHGGLFRKPHKRKRGRQGRRPHEDEPLELGSLDDLRNGNTGGRDPDGTGASILATDVLWSDPMRADGLKLNHARGVGLLFGPDATQRFLEHNSLRLIVRSHEGPDSRIKNKRMEQMSAGFTEDHAGTHGKLVTVFSAANYPMYLPDGEDRCSNSAAFLTLSGPAFCEPVVTSFGAAQRPEGKCYYDTSG</sequence>
<dbReference type="AlphaFoldDB" id="A0AAE0FMM7"/>
<dbReference type="SUPFAM" id="SSF56300">
    <property type="entry name" value="Metallo-dependent phosphatases"/>
    <property type="match status" value="1"/>
</dbReference>
<evidence type="ECO:0000259" key="6">
    <source>
        <dbReference type="SMART" id="SM00156"/>
    </source>
</evidence>